<dbReference type="Pfam" id="PF13193">
    <property type="entry name" value="AMP-binding_C"/>
    <property type="match status" value="1"/>
</dbReference>
<dbReference type="InterPro" id="IPR045851">
    <property type="entry name" value="AMP-bd_C_sf"/>
</dbReference>
<dbReference type="SUPFAM" id="SSF56801">
    <property type="entry name" value="Acetyl-CoA synthetase-like"/>
    <property type="match status" value="1"/>
</dbReference>
<keyword evidence="6" id="KW-1185">Reference proteome</keyword>
<dbReference type="InterPro" id="IPR042099">
    <property type="entry name" value="ANL_N_sf"/>
</dbReference>
<dbReference type="Gene3D" id="3.30.300.30">
    <property type="match status" value="1"/>
</dbReference>
<evidence type="ECO:0008006" key="7">
    <source>
        <dbReference type="Google" id="ProtNLM"/>
    </source>
</evidence>
<gene>
    <name evidence="5" type="ORF">SLS60_003262</name>
</gene>
<feature type="domain" description="AMP-dependent synthetase/ligase" evidence="3">
    <location>
        <begin position="79"/>
        <end position="455"/>
    </location>
</feature>
<accession>A0ABR3RWH7</accession>
<evidence type="ECO:0000313" key="6">
    <source>
        <dbReference type="Proteomes" id="UP001521785"/>
    </source>
</evidence>
<comment type="caution">
    <text evidence="5">The sequence shown here is derived from an EMBL/GenBank/DDBJ whole genome shotgun (WGS) entry which is preliminary data.</text>
</comment>
<dbReference type="Pfam" id="PF00501">
    <property type="entry name" value="AMP-binding"/>
    <property type="match status" value="1"/>
</dbReference>
<evidence type="ECO:0000313" key="5">
    <source>
        <dbReference type="EMBL" id="KAL1608322.1"/>
    </source>
</evidence>
<proteinExistence type="inferred from homology"/>
<name>A0ABR3RWH7_9PLEO</name>
<protein>
    <recommendedName>
        <fullName evidence="7">Acetyl-CoA synthetase-like protein</fullName>
    </recommendedName>
</protein>
<dbReference type="InterPro" id="IPR020845">
    <property type="entry name" value="AMP-binding_CS"/>
</dbReference>
<reference evidence="5 6" key="1">
    <citation type="submission" date="2024-02" db="EMBL/GenBank/DDBJ databases">
        <title>De novo assembly and annotation of 12 fungi associated with fruit tree decline syndrome in Ontario, Canada.</title>
        <authorList>
            <person name="Sulman M."/>
            <person name="Ellouze W."/>
            <person name="Ilyukhin E."/>
        </authorList>
    </citation>
    <scope>NUCLEOTIDE SEQUENCE [LARGE SCALE GENOMIC DNA]</scope>
    <source>
        <strain evidence="5 6">M42-189</strain>
    </source>
</reference>
<evidence type="ECO:0000256" key="1">
    <source>
        <dbReference type="ARBA" id="ARBA00006432"/>
    </source>
</evidence>
<dbReference type="PANTHER" id="PTHR43107">
    <property type="entry name" value="LONG-CHAIN FATTY ACID TRANSPORT PROTEIN"/>
    <property type="match status" value="1"/>
</dbReference>
<dbReference type="PROSITE" id="PS00455">
    <property type="entry name" value="AMP_BINDING"/>
    <property type="match status" value="1"/>
</dbReference>
<dbReference type="Proteomes" id="UP001521785">
    <property type="component" value="Unassembled WGS sequence"/>
</dbReference>
<evidence type="ECO:0000259" key="3">
    <source>
        <dbReference type="Pfam" id="PF00501"/>
    </source>
</evidence>
<dbReference type="PANTHER" id="PTHR43107:SF6">
    <property type="entry name" value="ACYL-COA SYNTHETASE FAMILY PROTEIN (CEFD1), PUTATIVE (AFU_ORTHOLOGUE AFUA_6G03630)-RELATED"/>
    <property type="match status" value="1"/>
</dbReference>
<dbReference type="EMBL" id="JAKJXO020000003">
    <property type="protein sequence ID" value="KAL1608322.1"/>
    <property type="molecule type" value="Genomic_DNA"/>
</dbReference>
<keyword evidence="2" id="KW-0436">Ligase</keyword>
<evidence type="ECO:0000256" key="2">
    <source>
        <dbReference type="ARBA" id="ARBA00022598"/>
    </source>
</evidence>
<feature type="domain" description="AMP-binding enzyme C-terminal" evidence="4">
    <location>
        <begin position="514"/>
        <end position="592"/>
    </location>
</feature>
<dbReference type="InterPro" id="IPR000873">
    <property type="entry name" value="AMP-dep_synth/lig_dom"/>
</dbReference>
<dbReference type="Gene3D" id="3.40.50.12780">
    <property type="entry name" value="N-terminal domain of ligase-like"/>
    <property type="match status" value="1"/>
</dbReference>
<sequence length="648" mass="71656">MATAAAASLAGISAFAAYLDAKYHIAQDLRIKRRVGQAAKYYAALGTFAISRGPMLLSTDTFLARQNRLSVWYAFTPHVTKQSNEMCIWSRTGTYTWQQVHDRAIQWAQFFLSKGVKSGDLVGVYLVNSLDFPIVWLGLLCIGCAPALLNYNLKGDALVHCVRISGAKLLLVDSDGEVYARFLEVSRKLQEELQVEGVAITDQFLVDLYRTRVEVPDDTYRESVKGTTPTCLLYTSGTTGLPKAAPFLTSRYHERGNPSNPPFGQTTADRWYCSMPLFHGTGGLSIMSALTLGISVAVGRKFSVSTHWDDIHDSQATVFVYVGEAARYLLNAPPHPLERNHPRLKAMYGNGMRPDVWSRFKTRFDVPEVIEFFNSTEGVLGMVNWSLNPYTQDCVGRHGALLRYALRDIYVPVPVDPESGSVLRDPKTGFVHRNSYDEGGEILVKVPSESAFAGYVGNPAANAKKFERNVLIEGDLYYRSGDSLRRDGDGRWFFLDRLGDTFRWKSENVSTAQVAEVLGKYPGVAEATVYGVTVPNHDGRAGCAALLLSDGMSIDTFDWTAFLAYAREKLVKEAVPVFVRVVAQSSRTDNEKQNKGPLKAEGIDLVAFGEKVVGGEGDVLMWMGGGKGTYERFGVEELEMIRGGRARL</sequence>
<dbReference type="InterPro" id="IPR025110">
    <property type="entry name" value="AMP-bd_C"/>
</dbReference>
<organism evidence="5 6">
    <name type="scientific">Paraconiothyrium brasiliense</name>
    <dbReference type="NCBI Taxonomy" id="300254"/>
    <lineage>
        <taxon>Eukaryota</taxon>
        <taxon>Fungi</taxon>
        <taxon>Dikarya</taxon>
        <taxon>Ascomycota</taxon>
        <taxon>Pezizomycotina</taxon>
        <taxon>Dothideomycetes</taxon>
        <taxon>Pleosporomycetidae</taxon>
        <taxon>Pleosporales</taxon>
        <taxon>Massarineae</taxon>
        <taxon>Didymosphaeriaceae</taxon>
        <taxon>Paraconiothyrium</taxon>
    </lineage>
</organism>
<evidence type="ECO:0000259" key="4">
    <source>
        <dbReference type="Pfam" id="PF13193"/>
    </source>
</evidence>
<comment type="similarity">
    <text evidence="1">Belongs to the ATP-dependent AMP-binding enzyme family.</text>
</comment>